<proteinExistence type="predicted"/>
<evidence type="ECO:0008006" key="9">
    <source>
        <dbReference type="Google" id="ProtNLM"/>
    </source>
</evidence>
<dbReference type="RefSeq" id="XP_060284641.1">
    <property type="nucleotide sequence ID" value="XM_060429844.1"/>
</dbReference>
<keyword evidence="3 6" id="KW-1133">Transmembrane helix</keyword>
<comment type="subcellular location">
    <subcellularLocation>
        <location evidence="1">Cell membrane</location>
        <topology evidence="1">Multi-pass membrane protein</topology>
    </subcellularLocation>
</comment>
<organism evidence="7 8">
    <name type="scientific">Phialemonium atrogriseum</name>
    <dbReference type="NCBI Taxonomy" id="1093897"/>
    <lineage>
        <taxon>Eukaryota</taxon>
        <taxon>Fungi</taxon>
        <taxon>Dikarya</taxon>
        <taxon>Ascomycota</taxon>
        <taxon>Pezizomycotina</taxon>
        <taxon>Sordariomycetes</taxon>
        <taxon>Sordariomycetidae</taxon>
        <taxon>Cephalothecales</taxon>
        <taxon>Cephalothecaceae</taxon>
        <taxon>Phialemonium</taxon>
    </lineage>
</organism>
<comment type="caution">
    <text evidence="7">The sequence shown here is derived from an EMBL/GenBank/DDBJ whole genome shotgun (WGS) entry which is preliminary data.</text>
</comment>
<keyword evidence="4 6" id="KW-0472">Membrane</keyword>
<dbReference type="GO" id="GO:0015087">
    <property type="term" value="F:cobalt ion transmembrane transporter activity"/>
    <property type="evidence" value="ECO:0007669"/>
    <property type="project" value="TreeGrafter"/>
</dbReference>
<dbReference type="Proteomes" id="UP001244011">
    <property type="component" value="Unassembled WGS sequence"/>
</dbReference>
<feature type="region of interest" description="Disordered" evidence="5">
    <location>
        <begin position="1"/>
        <end position="42"/>
    </location>
</feature>
<feature type="compositionally biased region" description="Low complexity" evidence="5">
    <location>
        <begin position="185"/>
        <end position="195"/>
    </location>
</feature>
<dbReference type="Pfam" id="PF01544">
    <property type="entry name" value="CorA"/>
    <property type="match status" value="1"/>
</dbReference>
<evidence type="ECO:0000256" key="1">
    <source>
        <dbReference type="ARBA" id="ARBA00004651"/>
    </source>
</evidence>
<reference evidence="7" key="1">
    <citation type="submission" date="2023-06" db="EMBL/GenBank/DDBJ databases">
        <title>Genome-scale phylogeny and comparative genomics of the fungal order Sordariales.</title>
        <authorList>
            <consortium name="Lawrence Berkeley National Laboratory"/>
            <person name="Hensen N."/>
            <person name="Bonometti L."/>
            <person name="Westerberg I."/>
            <person name="Brannstrom I.O."/>
            <person name="Guillou S."/>
            <person name="Cros-Aarteil S."/>
            <person name="Calhoun S."/>
            <person name="Haridas S."/>
            <person name="Kuo A."/>
            <person name="Mondo S."/>
            <person name="Pangilinan J."/>
            <person name="Riley R."/>
            <person name="Labutti K."/>
            <person name="Andreopoulos B."/>
            <person name="Lipzen A."/>
            <person name="Chen C."/>
            <person name="Yanf M."/>
            <person name="Daum C."/>
            <person name="Ng V."/>
            <person name="Clum A."/>
            <person name="Steindorff A."/>
            <person name="Ohm R."/>
            <person name="Martin F."/>
            <person name="Silar P."/>
            <person name="Natvig D."/>
            <person name="Lalanne C."/>
            <person name="Gautier V."/>
            <person name="Ament-Velasquez S.L."/>
            <person name="Kruys A."/>
            <person name="Hutchinson M.I."/>
            <person name="Powell A.J."/>
            <person name="Barry K."/>
            <person name="Miller A.N."/>
            <person name="Grigoriev I.V."/>
            <person name="Debuchy R."/>
            <person name="Gladieux P."/>
            <person name="Thoren M.H."/>
            <person name="Johannesson H."/>
        </authorList>
    </citation>
    <scope>NUCLEOTIDE SEQUENCE</scope>
    <source>
        <strain evidence="7">8032-3</strain>
    </source>
</reference>
<feature type="compositionally biased region" description="Polar residues" evidence="5">
    <location>
        <begin position="224"/>
        <end position="234"/>
    </location>
</feature>
<dbReference type="PANTHER" id="PTHR46494">
    <property type="entry name" value="CORA FAMILY METAL ION TRANSPORTER (EUROFUNG)"/>
    <property type="match status" value="1"/>
</dbReference>
<dbReference type="InterPro" id="IPR002523">
    <property type="entry name" value="MgTranspt_CorA/ZnTranspt_ZntB"/>
</dbReference>
<name>A0AAJ0C1J1_9PEZI</name>
<keyword evidence="8" id="KW-1185">Reference proteome</keyword>
<feature type="compositionally biased region" description="Polar residues" evidence="5">
    <location>
        <begin position="254"/>
        <end position="263"/>
    </location>
</feature>
<dbReference type="GO" id="GO:0000287">
    <property type="term" value="F:magnesium ion binding"/>
    <property type="evidence" value="ECO:0007669"/>
    <property type="project" value="TreeGrafter"/>
</dbReference>
<evidence type="ECO:0000313" key="7">
    <source>
        <dbReference type="EMBL" id="KAK1768428.1"/>
    </source>
</evidence>
<gene>
    <name evidence="7" type="ORF">QBC33DRAFT_557888</name>
</gene>
<evidence type="ECO:0000313" key="8">
    <source>
        <dbReference type="Proteomes" id="UP001244011"/>
    </source>
</evidence>
<feature type="region of interest" description="Disordered" evidence="5">
    <location>
        <begin position="579"/>
        <end position="626"/>
    </location>
</feature>
<dbReference type="GO" id="GO:0005886">
    <property type="term" value="C:plasma membrane"/>
    <property type="evidence" value="ECO:0007669"/>
    <property type="project" value="UniProtKB-SubCell"/>
</dbReference>
<evidence type="ECO:0000256" key="3">
    <source>
        <dbReference type="ARBA" id="ARBA00022989"/>
    </source>
</evidence>
<dbReference type="GO" id="GO:0015095">
    <property type="term" value="F:magnesium ion transmembrane transporter activity"/>
    <property type="evidence" value="ECO:0007669"/>
    <property type="project" value="TreeGrafter"/>
</dbReference>
<keyword evidence="2 6" id="KW-0812">Transmembrane</keyword>
<feature type="transmembrane region" description="Helical" evidence="6">
    <location>
        <begin position="1135"/>
        <end position="1156"/>
    </location>
</feature>
<feature type="region of interest" description="Disordered" evidence="5">
    <location>
        <begin position="60"/>
        <end position="263"/>
    </location>
</feature>
<dbReference type="EMBL" id="MU839005">
    <property type="protein sequence ID" value="KAK1768428.1"/>
    <property type="molecule type" value="Genomic_DNA"/>
</dbReference>
<feature type="region of interest" description="Disordered" evidence="5">
    <location>
        <begin position="1222"/>
        <end position="1243"/>
    </location>
</feature>
<evidence type="ECO:0000256" key="6">
    <source>
        <dbReference type="SAM" id="Phobius"/>
    </source>
</evidence>
<dbReference type="Gene3D" id="1.20.58.340">
    <property type="entry name" value="Magnesium transport protein CorA, transmembrane region"/>
    <property type="match status" value="1"/>
</dbReference>
<accession>A0AAJ0C1J1</accession>
<dbReference type="PANTHER" id="PTHR46494:SF1">
    <property type="entry name" value="CORA FAMILY METAL ION TRANSPORTER (EUROFUNG)"/>
    <property type="match status" value="1"/>
</dbReference>
<feature type="compositionally biased region" description="Basic residues" evidence="5">
    <location>
        <begin position="150"/>
        <end position="161"/>
    </location>
</feature>
<dbReference type="SUPFAM" id="SSF144083">
    <property type="entry name" value="Magnesium transport protein CorA, transmembrane region"/>
    <property type="match status" value="1"/>
</dbReference>
<dbReference type="InterPro" id="IPR045863">
    <property type="entry name" value="CorA_TM1_TM2"/>
</dbReference>
<dbReference type="GO" id="GO:0050897">
    <property type="term" value="F:cobalt ion binding"/>
    <property type="evidence" value="ECO:0007669"/>
    <property type="project" value="TreeGrafter"/>
</dbReference>
<feature type="compositionally biased region" description="Basic residues" evidence="5">
    <location>
        <begin position="1224"/>
        <end position="1236"/>
    </location>
</feature>
<evidence type="ECO:0000256" key="5">
    <source>
        <dbReference type="SAM" id="MobiDB-lite"/>
    </source>
</evidence>
<feature type="transmembrane region" description="Helical" evidence="6">
    <location>
        <begin position="1098"/>
        <end position="1123"/>
    </location>
</feature>
<sequence>MAEPYADPETVPPKPTNRRRAGNAGSILARTGSGDNHQNISGVRHVRRRVVVPEEYVVPLPPTPGIYRQGSFGSRVLSRTPKDPGSAYSSRFGYPADIPQSAPPIPDRRHDRLTYAFPRVYDNGGRSSQDFRGPVGNRRIPMQYEERVGHSRSRSRSRSPRHVTSEVSSGVRTKRARSRSRGSDDSSSNQSSDVSFARSRPYGDDDDFREDEFTTTQVYEFNPSRLSRTPSQDRSIAASGSEGEGPLPEAERSTAGQVEGFSTSATTRTLQIYRSEYTGDAFADGSHSARLTVIHDPKKTKQPVFRWIHIKQTSLNFDELSHEVSHISGLGDGDKNGLSKLLAEVKKSCVKSTPAAKGSNIKHMEPRFIQILLPPDQRSKGQTPAIRTVTWLCVPYFSLEKYAGPLSAANTATFPAQTLLQAQYSGVPQDRDMQQVVQQLGHVPPEMCFHISQFWCIILDNSLLITCGTNSAEAAMQSDVLDIVTEPLKSPSAGGALIYVYYTEAVLWVLSIDECASWFAFISHFHDFWPQTLSFSHRDRPITADDWPRILNLARHSKSKTMLYLRIWNAPRPPARGILKPIGKGAIKSEGTNTDEPQQGLKPPQDKGKGRPDSSPAPTPASELDVLPDRVNDRFHVFSWLETVLTTGDANSQVQVESLRIQLQEVEDYLKNSTSFSDRRAYQDSQAATRLSCFRYLRDQGGLTEEFKKRPRMKQDYEDRIDILNAADIVYRFFLPLGFDGPTVRKFWGAINLLVQMPARSNQQRRGQGSGRADLVVPLVRSYLRKLTQAIQSFKNILSHAQPLERASITVPDGLIRAWLHLLMAMIYSSQGAFAWAEHSEVARTLIKGGMAEVIEEMAGDSLLKKVVILPMEVVSLVTLKLLQDSTGVYPNIGTTYSEYLDALGNEIATKPSDRSFQHRISLLKQEVGVVLRTVAAQSLIYSAIINSRFKTQLSGSSDGLELRARGRQLANYDGRDIARPAREARYAGLEMSPPPYAHVPRNRRDNQQTWAYVEPTTRQDHGRPAQEAGVEDWMLAPEEFYKLAPTDPGGFRDLLAAECLSFLEKRAREFNGFDLHADDLQEENMNKFEDSKDRQELAIYAFTIVTVIFLPLSFVAGVFGMNTSDIRDMEFGQWAYWASAIPVTVLVILIGLWWMGELGNAFAWLGYRNGGRRGVYALASPYNRSSGGIFTSRIRVSEAAPPPPPPPYRNPVLEDTVVYGAHSRAHSPERRRLRQRQGAYSY</sequence>
<dbReference type="AlphaFoldDB" id="A0AAJ0C1J1"/>
<protein>
    <recommendedName>
        <fullName evidence="9">Mg2+ transporter</fullName>
    </recommendedName>
</protein>
<evidence type="ECO:0000256" key="4">
    <source>
        <dbReference type="ARBA" id="ARBA00023136"/>
    </source>
</evidence>
<dbReference type="GeneID" id="85313031"/>
<evidence type="ECO:0000256" key="2">
    <source>
        <dbReference type="ARBA" id="ARBA00022692"/>
    </source>
</evidence>